<dbReference type="OrthoDB" id="9998011at2759"/>
<feature type="domain" description="Alpha-2-macroglobulin" evidence="7">
    <location>
        <begin position="166"/>
        <end position="255"/>
    </location>
</feature>
<dbReference type="InterPro" id="IPR014756">
    <property type="entry name" value="Ig_E-set"/>
</dbReference>
<comment type="similarity">
    <text evidence="1">Belongs to the protease inhibitor I39 (alpha-2-macroglobulin) family.</text>
</comment>
<dbReference type="InterPro" id="IPR009048">
    <property type="entry name" value="A-macroglobulin_rcpt-bd"/>
</dbReference>
<dbReference type="Pfam" id="PF00207">
    <property type="entry name" value="A2M"/>
    <property type="match status" value="1"/>
</dbReference>
<dbReference type="GO" id="GO:0004867">
    <property type="term" value="F:serine-type endopeptidase inhibitor activity"/>
    <property type="evidence" value="ECO:0007669"/>
    <property type="project" value="UniProtKB-KW"/>
</dbReference>
<evidence type="ECO:0000256" key="3">
    <source>
        <dbReference type="ARBA" id="ARBA00022729"/>
    </source>
</evidence>
<dbReference type="Pfam" id="PF07678">
    <property type="entry name" value="TED_complement"/>
    <property type="match status" value="1"/>
</dbReference>
<feature type="non-terminal residue" evidence="9">
    <location>
        <position position="870"/>
    </location>
</feature>
<dbReference type="InterPro" id="IPR036595">
    <property type="entry name" value="A-macroglobulin_rcpt-bd_sf"/>
</dbReference>
<evidence type="ECO:0000313" key="9">
    <source>
        <dbReference type="EMBL" id="KAF5887088.1"/>
    </source>
</evidence>
<evidence type="ECO:0000259" key="7">
    <source>
        <dbReference type="SMART" id="SM01360"/>
    </source>
</evidence>
<dbReference type="Gene3D" id="2.60.40.10">
    <property type="entry name" value="Immunoglobulins"/>
    <property type="match status" value="1"/>
</dbReference>
<dbReference type="InterPro" id="IPR041813">
    <property type="entry name" value="A2M_TED"/>
</dbReference>
<evidence type="ECO:0000256" key="4">
    <source>
        <dbReference type="ARBA" id="ARBA00022900"/>
    </source>
</evidence>
<dbReference type="SUPFAM" id="SSF81296">
    <property type="entry name" value="E set domains"/>
    <property type="match status" value="1"/>
</dbReference>
<protein>
    <submittedName>
        <fullName evidence="9">Alpha-2-macroglobulin-like protein 1</fullName>
    </submittedName>
</protein>
<dbReference type="Proteomes" id="UP000727407">
    <property type="component" value="Unassembled WGS sequence"/>
</dbReference>
<evidence type="ECO:0000259" key="8">
    <source>
        <dbReference type="SMART" id="SM01361"/>
    </source>
</evidence>
<dbReference type="Gene3D" id="1.50.10.20">
    <property type="match status" value="1"/>
</dbReference>
<dbReference type="InterPro" id="IPR011626">
    <property type="entry name" value="Alpha-macroglobulin_TED"/>
</dbReference>
<keyword evidence="2" id="KW-0646">Protease inhibitor</keyword>
<dbReference type="SMART" id="SM01361">
    <property type="entry name" value="A2M_recep"/>
    <property type="match status" value="1"/>
</dbReference>
<proteinExistence type="inferred from homology"/>
<keyword evidence="3" id="KW-0732">Signal</keyword>
<dbReference type="EMBL" id="QNUK01001133">
    <property type="protein sequence ID" value="KAF5887088.1"/>
    <property type="molecule type" value="Genomic_DNA"/>
</dbReference>
<feature type="domain" description="Alpha-macroglobulin receptor-binding" evidence="8">
    <location>
        <begin position="788"/>
        <end position="869"/>
    </location>
</feature>
<dbReference type="SMART" id="SM01360">
    <property type="entry name" value="A2M"/>
    <property type="match status" value="1"/>
</dbReference>
<name>A0A8J4WQ23_CLAMG</name>
<dbReference type="CDD" id="cd02897">
    <property type="entry name" value="A2M_2"/>
    <property type="match status" value="1"/>
</dbReference>
<dbReference type="Gene3D" id="2.20.130.20">
    <property type="match status" value="1"/>
</dbReference>
<keyword evidence="10" id="KW-1185">Reference proteome</keyword>
<dbReference type="InterPro" id="IPR047565">
    <property type="entry name" value="Alpha-macroglob_thiol-ester_cl"/>
</dbReference>
<dbReference type="Pfam" id="PF07703">
    <property type="entry name" value="A2M_BRD"/>
    <property type="match status" value="1"/>
</dbReference>
<gene>
    <name evidence="9" type="ORF">DAT39_022361</name>
</gene>
<dbReference type="FunFam" id="1.50.10.20:FF:000001">
    <property type="entry name" value="CD109 isoform 1"/>
    <property type="match status" value="1"/>
</dbReference>
<dbReference type="InterPro" id="IPR013783">
    <property type="entry name" value="Ig-like_fold"/>
</dbReference>
<dbReference type="SMART" id="SM01419">
    <property type="entry name" value="Thiol-ester_cl"/>
    <property type="match status" value="1"/>
</dbReference>
<dbReference type="InterPro" id="IPR001599">
    <property type="entry name" value="Macroglobln_a2"/>
</dbReference>
<dbReference type="Gene3D" id="2.60.120.1540">
    <property type="match status" value="1"/>
</dbReference>
<dbReference type="SUPFAM" id="SSF48239">
    <property type="entry name" value="Terpenoid cyclases/Protein prenyltransferases"/>
    <property type="match status" value="1"/>
</dbReference>
<evidence type="ECO:0000313" key="10">
    <source>
        <dbReference type="Proteomes" id="UP000727407"/>
    </source>
</evidence>
<dbReference type="PANTHER" id="PTHR11412:SF160">
    <property type="entry name" value="ALPHA-2-MACROGLOBULIN-LIKE PROTEIN 1"/>
    <property type="match status" value="1"/>
</dbReference>
<evidence type="ECO:0000256" key="5">
    <source>
        <dbReference type="ARBA" id="ARBA00023157"/>
    </source>
</evidence>
<dbReference type="GO" id="GO:0007399">
    <property type="term" value="P:nervous system development"/>
    <property type="evidence" value="ECO:0007669"/>
    <property type="project" value="UniProtKB-ARBA"/>
</dbReference>
<reference evidence="9" key="1">
    <citation type="submission" date="2020-07" db="EMBL/GenBank/DDBJ databases">
        <title>Clarias magur genome sequencing, assembly and annotation.</title>
        <authorList>
            <person name="Kushwaha B."/>
            <person name="Kumar R."/>
            <person name="Das P."/>
            <person name="Joshi C.G."/>
            <person name="Kumar D."/>
            <person name="Nagpure N.S."/>
            <person name="Pandey M."/>
            <person name="Agarwal S."/>
            <person name="Srivastava S."/>
            <person name="Singh M."/>
            <person name="Sahoo L."/>
            <person name="Jayasankar P."/>
            <person name="Meher P.K."/>
            <person name="Koringa P.G."/>
            <person name="Iquebal M.A."/>
            <person name="Das S.P."/>
            <person name="Bit A."/>
            <person name="Patnaik S."/>
            <person name="Patel N."/>
            <person name="Shah T.M."/>
            <person name="Hinsu A."/>
            <person name="Jena J.K."/>
        </authorList>
    </citation>
    <scope>NUCLEOTIDE SEQUENCE</scope>
    <source>
        <strain evidence="9">CIFAMagur01</strain>
        <tissue evidence="9">Testis</tissue>
    </source>
</reference>
<evidence type="ECO:0000256" key="2">
    <source>
        <dbReference type="ARBA" id="ARBA00022690"/>
    </source>
</evidence>
<keyword evidence="6" id="KW-0325">Glycoprotein</keyword>
<dbReference type="Pfam" id="PF07677">
    <property type="entry name" value="A2M_recep"/>
    <property type="match status" value="1"/>
</dbReference>
<keyword evidence="5" id="KW-1015">Disulfide bond</keyword>
<dbReference type="InterPro" id="IPR008930">
    <property type="entry name" value="Terpenoid_cyclase/PrenylTrfase"/>
</dbReference>
<dbReference type="AlphaFoldDB" id="A0A8J4WQ23"/>
<dbReference type="PANTHER" id="PTHR11412">
    <property type="entry name" value="MACROGLOBULIN / COMPLEMENT"/>
    <property type="match status" value="1"/>
</dbReference>
<dbReference type="PROSITE" id="PS00477">
    <property type="entry name" value="ALPHA_2_MACROGLOBULIN"/>
    <property type="match status" value="1"/>
</dbReference>
<evidence type="ECO:0000256" key="6">
    <source>
        <dbReference type="ARBA" id="ARBA00023180"/>
    </source>
</evidence>
<sequence>MVFQVSLNFSSSPELPGAKTSLTLKAAPDSLCSVRAIDQSLLLLQPENQLNIQSMFNMLPVQMLSGYPYSVQDEDSEPCSASQPTLFRRQNIFIGYFPHSGTADVYNVFRDVGIKILTNADIKNVSACSAGFGPIIQPLFVAQKPLSSSSLPSQPVATVRTYFPETWIWDLISVSPSGVTAINKTVPDSITTWQADAFCTSPVGFGVAPSAELTGFQPFFVSLTMPSSVIRGEVFTLKATVFNYLQSCMMVEVILAPSKQFSVQTCNKCIHSSCLCADQSRTFSWTIKPSVLGEVTIDVTAAAVNGSACGKRAVTVPKRGRSDTIIKTLLVKPEGTTRYESNNELLCPSELDSAVTLPVSLNLPHAIVDGSATASFSVLGDLMGRALQNLASLLAMPYGCGEQNMMLFAPNIFILEYLESTNQLTPAIRSTAQNYLVSGYQRELTYKHFDGSYSAFGMSDASGNTWLTAFVMKSFGKAQEYIFVDEMVVDQAKAWLGGLQQDDGHFVSVGQLIHTDLEGGVNDEVTLSAYIAAAMLELIPVSSVFFTITDPVVNNSLVYLRNAYPQVNSTYTKALLLYTFTLAGDEQMRTTLIEDLAAKAIVSGGGRHWSRANDGSVTDSLEVEMTAYVLLSLVSGPLLPGFDLGYSSSIVHWLSQQQNAFGGFESTQDTVVALQALAKYSLATYSPQGAVTVTVTSPSGLRNTFNVAQDNRLLYQETQLQNVPGNYNVRAEGQGCVYVQFTLQYNIPPPRDQSSFSISASASGNCLVPIPSLDLTIKVMYKGQRPQTNMVVIEVGLLSGFFGDAISASDNSNSTYGIVKRVDQLDGNVIIYLDALIREQENVYTLRILQQDKVEKLKPAVVKVYDYYET</sequence>
<accession>A0A8J4WQ23</accession>
<dbReference type="GO" id="GO:0005615">
    <property type="term" value="C:extracellular space"/>
    <property type="evidence" value="ECO:0007669"/>
    <property type="project" value="InterPro"/>
</dbReference>
<organism evidence="9 10">
    <name type="scientific">Clarias magur</name>
    <name type="common">Asian catfish</name>
    <name type="synonym">Macropteronotus magur</name>
    <dbReference type="NCBI Taxonomy" id="1594786"/>
    <lineage>
        <taxon>Eukaryota</taxon>
        <taxon>Metazoa</taxon>
        <taxon>Chordata</taxon>
        <taxon>Craniata</taxon>
        <taxon>Vertebrata</taxon>
        <taxon>Euteleostomi</taxon>
        <taxon>Actinopterygii</taxon>
        <taxon>Neopterygii</taxon>
        <taxon>Teleostei</taxon>
        <taxon>Ostariophysi</taxon>
        <taxon>Siluriformes</taxon>
        <taxon>Clariidae</taxon>
        <taxon>Clarias</taxon>
    </lineage>
</organism>
<dbReference type="InterPro" id="IPR011625">
    <property type="entry name" value="A2M_N_BRD"/>
</dbReference>
<dbReference type="InterPro" id="IPR019742">
    <property type="entry name" value="MacrogloblnA2_CS"/>
</dbReference>
<dbReference type="SUPFAM" id="SSF49410">
    <property type="entry name" value="Alpha-macroglobulin receptor domain"/>
    <property type="match status" value="1"/>
</dbReference>
<comment type="caution">
    <text evidence="9">The sequence shown here is derived from an EMBL/GenBank/DDBJ whole genome shotgun (WGS) entry which is preliminary data.</text>
</comment>
<keyword evidence="4" id="KW-0722">Serine protease inhibitor</keyword>
<evidence type="ECO:0000256" key="1">
    <source>
        <dbReference type="ARBA" id="ARBA00010952"/>
    </source>
</evidence>
<dbReference type="Gene3D" id="2.60.40.690">
    <property type="entry name" value="Alpha-macroglobulin, receptor-binding domain"/>
    <property type="match status" value="1"/>
</dbReference>
<dbReference type="InterPro" id="IPR050473">
    <property type="entry name" value="A2M/Complement_sys"/>
</dbReference>